<gene>
    <name evidence="1" type="ORF">BD809_11344</name>
</gene>
<accession>A0A5S5BW51</accession>
<protein>
    <submittedName>
        <fullName evidence="1">Uncharacterized protein</fullName>
    </submittedName>
</protein>
<evidence type="ECO:0000313" key="1">
    <source>
        <dbReference type="EMBL" id="TYP70380.1"/>
    </source>
</evidence>
<dbReference type="AlphaFoldDB" id="A0A5S5BW51"/>
<sequence length="62" mass="6929">MKKIKELKGIKTLSKTEQSSILGAWGNRVYCGGPRQCCFRTANGQEFCDYGYCQSNGNCVWA</sequence>
<name>A0A5S5BW51_9FLAO</name>
<dbReference type="Proteomes" id="UP000324376">
    <property type="component" value="Unassembled WGS sequence"/>
</dbReference>
<reference evidence="1 2" key="1">
    <citation type="submission" date="2019-07" db="EMBL/GenBank/DDBJ databases">
        <title>Genomic Encyclopedia of Archaeal and Bacterial Type Strains, Phase II (KMG-II): from individual species to whole genera.</title>
        <authorList>
            <person name="Goeker M."/>
        </authorList>
    </citation>
    <scope>NUCLEOTIDE SEQUENCE [LARGE SCALE GENOMIC DNA]</scope>
    <source>
        <strain evidence="1 2">DSM 17527</strain>
    </source>
</reference>
<dbReference type="EMBL" id="VNHU01000013">
    <property type="protein sequence ID" value="TYP70380.1"/>
    <property type="molecule type" value="Genomic_DNA"/>
</dbReference>
<proteinExistence type="predicted"/>
<organism evidence="1 2">
    <name type="scientific">Aquimarina intermedia</name>
    <dbReference type="NCBI Taxonomy" id="350814"/>
    <lineage>
        <taxon>Bacteria</taxon>
        <taxon>Pseudomonadati</taxon>
        <taxon>Bacteroidota</taxon>
        <taxon>Flavobacteriia</taxon>
        <taxon>Flavobacteriales</taxon>
        <taxon>Flavobacteriaceae</taxon>
        <taxon>Aquimarina</taxon>
    </lineage>
</organism>
<evidence type="ECO:0000313" key="2">
    <source>
        <dbReference type="Proteomes" id="UP000324376"/>
    </source>
</evidence>
<comment type="caution">
    <text evidence="1">The sequence shown here is derived from an EMBL/GenBank/DDBJ whole genome shotgun (WGS) entry which is preliminary data.</text>
</comment>
<keyword evidence="2" id="KW-1185">Reference proteome</keyword>